<gene>
    <name evidence="6" type="ORF">SAMN05444380_11312</name>
</gene>
<dbReference type="CDD" id="cd07772">
    <property type="entry name" value="ASKHA_NBD_FGGY_NaCK-like"/>
    <property type="match status" value="1"/>
</dbReference>
<comment type="similarity">
    <text evidence="1">Belongs to the FGGY kinase family.</text>
</comment>
<evidence type="ECO:0000256" key="2">
    <source>
        <dbReference type="ARBA" id="ARBA00022679"/>
    </source>
</evidence>
<dbReference type="InterPro" id="IPR049382">
    <property type="entry name" value="FGGY_C_2"/>
</dbReference>
<organism evidence="6 7">
    <name type="scientific">Thermophagus xiamenensis</name>
    <dbReference type="NCBI Taxonomy" id="385682"/>
    <lineage>
        <taxon>Bacteria</taxon>
        <taxon>Pseudomonadati</taxon>
        <taxon>Bacteroidota</taxon>
        <taxon>Bacteroidia</taxon>
        <taxon>Marinilabiliales</taxon>
        <taxon>Marinilabiliaceae</taxon>
        <taxon>Thermophagus</taxon>
    </lineage>
</organism>
<dbReference type="GO" id="GO:0005975">
    <property type="term" value="P:carbohydrate metabolic process"/>
    <property type="evidence" value="ECO:0007669"/>
    <property type="project" value="InterPro"/>
</dbReference>
<dbReference type="GO" id="GO:0016301">
    <property type="term" value="F:kinase activity"/>
    <property type="evidence" value="ECO:0007669"/>
    <property type="project" value="UniProtKB-KW"/>
</dbReference>
<dbReference type="eggNOG" id="COG1070">
    <property type="taxonomic scope" value="Bacteria"/>
</dbReference>
<dbReference type="AlphaFoldDB" id="A0A1I2BEQ3"/>
<evidence type="ECO:0000256" key="1">
    <source>
        <dbReference type="ARBA" id="ARBA00009156"/>
    </source>
</evidence>
<dbReference type="InParanoid" id="A0A1I2BEQ3"/>
<dbReference type="Proteomes" id="UP000181976">
    <property type="component" value="Unassembled WGS sequence"/>
</dbReference>
<dbReference type="EMBL" id="FONA01000013">
    <property type="protein sequence ID" value="SFE53630.1"/>
    <property type="molecule type" value="Genomic_DNA"/>
</dbReference>
<accession>A0A1I2BEQ3</accession>
<evidence type="ECO:0000313" key="6">
    <source>
        <dbReference type="EMBL" id="SFE53630.1"/>
    </source>
</evidence>
<dbReference type="Gene3D" id="3.30.420.40">
    <property type="match status" value="2"/>
</dbReference>
<dbReference type="InterPro" id="IPR018484">
    <property type="entry name" value="FGGY_N"/>
</dbReference>
<keyword evidence="3 6" id="KW-0418">Kinase</keyword>
<evidence type="ECO:0000259" key="4">
    <source>
        <dbReference type="Pfam" id="PF00370"/>
    </source>
</evidence>
<proteinExistence type="inferred from homology"/>
<dbReference type="InterPro" id="IPR043129">
    <property type="entry name" value="ATPase_NBD"/>
</dbReference>
<dbReference type="RefSeq" id="WP_010528122.1">
    <property type="nucleotide sequence ID" value="NZ_AFSL01000072.1"/>
</dbReference>
<feature type="domain" description="Carbohydrate kinase FGGY N-terminal" evidence="4">
    <location>
        <begin position="5"/>
        <end position="198"/>
    </location>
</feature>
<name>A0A1I2BEQ3_9BACT</name>
<evidence type="ECO:0000259" key="5">
    <source>
        <dbReference type="Pfam" id="PF21546"/>
    </source>
</evidence>
<dbReference type="STRING" id="385682.SAMN05444380_11312"/>
<dbReference type="SUPFAM" id="SSF53067">
    <property type="entry name" value="Actin-like ATPase domain"/>
    <property type="match status" value="2"/>
</dbReference>
<reference evidence="6 7" key="1">
    <citation type="submission" date="2016-10" db="EMBL/GenBank/DDBJ databases">
        <authorList>
            <person name="de Groot N.N."/>
        </authorList>
    </citation>
    <scope>NUCLEOTIDE SEQUENCE [LARGE SCALE GENOMIC DNA]</scope>
    <source>
        <strain evidence="6 7">DSM 19012</strain>
    </source>
</reference>
<dbReference type="PANTHER" id="PTHR43095">
    <property type="entry name" value="SUGAR KINASE"/>
    <property type="match status" value="1"/>
</dbReference>
<evidence type="ECO:0000313" key="7">
    <source>
        <dbReference type="Proteomes" id="UP000181976"/>
    </source>
</evidence>
<dbReference type="Pfam" id="PF00370">
    <property type="entry name" value="FGGY_N"/>
    <property type="match status" value="1"/>
</dbReference>
<keyword evidence="7" id="KW-1185">Reference proteome</keyword>
<dbReference type="OrthoDB" id="9786272at2"/>
<dbReference type="Pfam" id="PF21546">
    <property type="entry name" value="FGGY_C_2"/>
    <property type="match status" value="1"/>
</dbReference>
<sequence>MEKVIAVFDVGKTNKKLLLFNPKLELVYQDEQKIPPVLDDDGFECDDIDFIEEWVKTSLDRLLRGGKFNVLGVNFSTYGASLLFLDNKGQRITPLYNYLKPIPEIVQNQWYQDNGGKDEFCRKTASPPLEAMLNSGVQILWLKRFKDHLFKKVNHILHFPQYLSFILTQKVVADYTSIGCHTGLWDFDTMTYHPWLLKEGIFLPQPINNSEKFQIDFGGNKLWVGIGIHDSSASLAPYLLAKVEPFILLSTGTWCINMNPFNHHPLTLEQLKNDCLSYLSIDKKPVKSSRFFLGHIHDLNVNRLCEHFNVGNDYFKRVVANDQLIKSFMKDGKNSSSAFFRFGVPDNFVDDQIDLNAFNSFEEAYHRLMFDLTRMNVRSINLILDKTNGIKNIFISGGFAKNEIFVKLIAAFFPEMNVYTSNIDNASALGAAMVIADIFGEQPIPEINLNLKQVTF</sequence>
<dbReference type="InterPro" id="IPR050406">
    <property type="entry name" value="FGGY_Carb_Kinase"/>
</dbReference>
<dbReference type="PANTHER" id="PTHR43095:SF2">
    <property type="entry name" value="GLUCONOKINASE"/>
    <property type="match status" value="1"/>
</dbReference>
<evidence type="ECO:0000256" key="3">
    <source>
        <dbReference type="ARBA" id="ARBA00022777"/>
    </source>
</evidence>
<feature type="domain" description="Carbohydrate kinase FGGY C-terminal" evidence="5">
    <location>
        <begin position="244"/>
        <end position="296"/>
    </location>
</feature>
<protein>
    <submittedName>
        <fullName evidence="6">Sugar (Pentulose or hexulose) kinase</fullName>
    </submittedName>
</protein>
<keyword evidence="2" id="KW-0808">Transferase</keyword>